<evidence type="ECO:0000256" key="4">
    <source>
        <dbReference type="PROSITE-ProRule" id="PRU00335"/>
    </source>
</evidence>
<evidence type="ECO:0000256" key="2">
    <source>
        <dbReference type="ARBA" id="ARBA00023125"/>
    </source>
</evidence>
<gene>
    <name evidence="7" type="ORF">WIS52_22050</name>
</gene>
<dbReference type="Pfam" id="PF00440">
    <property type="entry name" value="TetR_N"/>
    <property type="match status" value="1"/>
</dbReference>
<evidence type="ECO:0000313" key="7">
    <source>
        <dbReference type="EMBL" id="MEQ3553161.1"/>
    </source>
</evidence>
<protein>
    <submittedName>
        <fullName evidence="7">Helix-turn-helix domain-containing protein</fullName>
    </submittedName>
</protein>
<dbReference type="EMBL" id="JBEDNQ010000009">
    <property type="protein sequence ID" value="MEQ3553161.1"/>
    <property type="molecule type" value="Genomic_DNA"/>
</dbReference>
<evidence type="ECO:0000256" key="5">
    <source>
        <dbReference type="SAM" id="MobiDB-lite"/>
    </source>
</evidence>
<dbReference type="InterPro" id="IPR001647">
    <property type="entry name" value="HTH_TetR"/>
</dbReference>
<dbReference type="SUPFAM" id="SSF46689">
    <property type="entry name" value="Homeodomain-like"/>
    <property type="match status" value="1"/>
</dbReference>
<dbReference type="Proteomes" id="UP001494902">
    <property type="component" value="Unassembled WGS sequence"/>
</dbReference>
<accession>A0ABV1KG48</accession>
<feature type="region of interest" description="Disordered" evidence="5">
    <location>
        <begin position="1"/>
        <end position="21"/>
    </location>
</feature>
<dbReference type="PROSITE" id="PS50977">
    <property type="entry name" value="HTH_TETR_2"/>
    <property type="match status" value="1"/>
</dbReference>
<evidence type="ECO:0000256" key="1">
    <source>
        <dbReference type="ARBA" id="ARBA00023015"/>
    </source>
</evidence>
<feature type="DNA-binding region" description="H-T-H motif" evidence="4">
    <location>
        <begin position="42"/>
        <end position="61"/>
    </location>
</feature>
<keyword evidence="3" id="KW-0804">Transcription</keyword>
<organism evidence="7 8">
    <name type="scientific">Pseudonocardia nematodicida</name>
    <dbReference type="NCBI Taxonomy" id="1206997"/>
    <lineage>
        <taxon>Bacteria</taxon>
        <taxon>Bacillati</taxon>
        <taxon>Actinomycetota</taxon>
        <taxon>Actinomycetes</taxon>
        <taxon>Pseudonocardiales</taxon>
        <taxon>Pseudonocardiaceae</taxon>
        <taxon>Pseudonocardia</taxon>
    </lineage>
</organism>
<dbReference type="PRINTS" id="PR00455">
    <property type="entry name" value="HTHTETR"/>
</dbReference>
<evidence type="ECO:0000313" key="8">
    <source>
        <dbReference type="Proteomes" id="UP001494902"/>
    </source>
</evidence>
<dbReference type="Gene3D" id="1.10.357.10">
    <property type="entry name" value="Tetracycline Repressor, domain 2"/>
    <property type="match status" value="1"/>
</dbReference>
<proteinExistence type="predicted"/>
<feature type="domain" description="HTH tetR-type" evidence="6">
    <location>
        <begin position="19"/>
        <end position="79"/>
    </location>
</feature>
<evidence type="ECO:0000259" key="6">
    <source>
        <dbReference type="PROSITE" id="PS50977"/>
    </source>
</evidence>
<sequence length="225" mass="24467">MEERSARRGRPPTSDSDRRRQRLAISREAVRLFRDRGVADTPGAEIARAAGVSERTLWRLFRTKEACVEPLLTEALDGFCAVLRSWPDGVELDEHLRVAYRLAPGGAGADTRDVDTRDVDMQDVDMQDIDAVLAVVRMSRENPALRAVWLVLQERAEPTIAEVLAPRLGIDPGGLSARLRAASVNAAFRVVTDDVAGAAAGGITAGTLDGHRHRLAEILRDVGTA</sequence>
<keyword evidence="8" id="KW-1185">Reference proteome</keyword>
<comment type="caution">
    <text evidence="7">The sequence shown here is derived from an EMBL/GenBank/DDBJ whole genome shotgun (WGS) entry which is preliminary data.</text>
</comment>
<keyword evidence="1" id="KW-0805">Transcription regulation</keyword>
<dbReference type="PANTHER" id="PTHR30055">
    <property type="entry name" value="HTH-TYPE TRANSCRIPTIONAL REGULATOR RUTR"/>
    <property type="match status" value="1"/>
</dbReference>
<dbReference type="RefSeq" id="WP_349300226.1">
    <property type="nucleotide sequence ID" value="NZ_JBEDNQ010000009.1"/>
</dbReference>
<dbReference type="InterPro" id="IPR050109">
    <property type="entry name" value="HTH-type_TetR-like_transc_reg"/>
</dbReference>
<keyword evidence="2 4" id="KW-0238">DNA-binding</keyword>
<dbReference type="InterPro" id="IPR009057">
    <property type="entry name" value="Homeodomain-like_sf"/>
</dbReference>
<name>A0ABV1KG48_9PSEU</name>
<dbReference type="PANTHER" id="PTHR30055:SF234">
    <property type="entry name" value="HTH-TYPE TRANSCRIPTIONAL REGULATOR BETI"/>
    <property type="match status" value="1"/>
</dbReference>
<reference evidence="7 8" key="1">
    <citation type="submission" date="2024-03" db="EMBL/GenBank/DDBJ databases">
        <title>Draft genome sequence of Pseudonocardia nematodicida JCM 31783.</title>
        <authorList>
            <person name="Butdee W."/>
            <person name="Duangmal K."/>
        </authorList>
    </citation>
    <scope>NUCLEOTIDE SEQUENCE [LARGE SCALE GENOMIC DNA]</scope>
    <source>
        <strain evidence="7 8">JCM 31783</strain>
    </source>
</reference>
<evidence type="ECO:0000256" key="3">
    <source>
        <dbReference type="ARBA" id="ARBA00023163"/>
    </source>
</evidence>